<proteinExistence type="predicted"/>
<organism evidence="2">
    <name type="scientific">viral metagenome</name>
    <dbReference type="NCBI Taxonomy" id="1070528"/>
    <lineage>
        <taxon>unclassified sequences</taxon>
        <taxon>metagenomes</taxon>
        <taxon>organismal metagenomes</taxon>
    </lineage>
</organism>
<evidence type="ECO:0000259" key="1">
    <source>
        <dbReference type="Pfam" id="PF05050"/>
    </source>
</evidence>
<protein>
    <recommendedName>
        <fullName evidence="1">Methyltransferase FkbM domain-containing protein</fullName>
    </recommendedName>
</protein>
<dbReference type="PANTHER" id="PTHR34203:SF15">
    <property type="entry name" value="SLL1173 PROTEIN"/>
    <property type="match status" value="1"/>
</dbReference>
<sequence length="228" mass="26329">MKTFTYKAQQFRFEHVENDHTSKSWTNGTFYEAKLLEQILSLQLGGTYVDIGSHHGNHSVYFSKICPSQHVVSVEGNPFNFGYLKANIALNECKNNSLYQSIAHSVAGETLQMKYNPANTGESYVTDEKPIWGKEHKYTSNTTVTLDSILKNYENITLIKLDIDNHGYHALLGAIETIDKWRPIIVIQLHKSNPNYTEILALLEDKQYMRLRRQLRKQPDFYRPTEVI</sequence>
<evidence type="ECO:0000313" key="2">
    <source>
        <dbReference type="EMBL" id="QHU14590.1"/>
    </source>
</evidence>
<dbReference type="InterPro" id="IPR029063">
    <property type="entry name" value="SAM-dependent_MTases_sf"/>
</dbReference>
<dbReference type="EMBL" id="MN740844">
    <property type="protein sequence ID" value="QHU14590.1"/>
    <property type="molecule type" value="Genomic_DNA"/>
</dbReference>
<dbReference type="NCBIfam" id="TIGR01444">
    <property type="entry name" value="fkbM_fam"/>
    <property type="match status" value="1"/>
</dbReference>
<dbReference type="InterPro" id="IPR006342">
    <property type="entry name" value="FkbM_mtfrase"/>
</dbReference>
<feature type="domain" description="Methyltransferase FkbM" evidence="1">
    <location>
        <begin position="50"/>
        <end position="208"/>
    </location>
</feature>
<name>A0A6C0KCW9_9ZZZZ</name>
<dbReference type="Gene3D" id="3.40.50.150">
    <property type="entry name" value="Vaccinia Virus protein VP39"/>
    <property type="match status" value="1"/>
</dbReference>
<reference evidence="2" key="1">
    <citation type="journal article" date="2020" name="Nature">
        <title>Giant virus diversity and host interactions through global metagenomics.</title>
        <authorList>
            <person name="Schulz F."/>
            <person name="Roux S."/>
            <person name="Paez-Espino D."/>
            <person name="Jungbluth S."/>
            <person name="Walsh D.A."/>
            <person name="Denef V.J."/>
            <person name="McMahon K.D."/>
            <person name="Konstantinidis K.T."/>
            <person name="Eloe-Fadrosh E.A."/>
            <person name="Kyrpides N.C."/>
            <person name="Woyke T."/>
        </authorList>
    </citation>
    <scope>NUCLEOTIDE SEQUENCE</scope>
    <source>
        <strain evidence="2">GVMAG-S-1102113-126</strain>
    </source>
</reference>
<dbReference type="SUPFAM" id="SSF53335">
    <property type="entry name" value="S-adenosyl-L-methionine-dependent methyltransferases"/>
    <property type="match status" value="1"/>
</dbReference>
<dbReference type="InterPro" id="IPR052514">
    <property type="entry name" value="SAM-dependent_MTase"/>
</dbReference>
<dbReference type="AlphaFoldDB" id="A0A6C0KCW9"/>
<dbReference type="Pfam" id="PF05050">
    <property type="entry name" value="Methyltransf_21"/>
    <property type="match status" value="1"/>
</dbReference>
<dbReference type="PANTHER" id="PTHR34203">
    <property type="entry name" value="METHYLTRANSFERASE, FKBM FAMILY PROTEIN"/>
    <property type="match status" value="1"/>
</dbReference>
<accession>A0A6C0KCW9</accession>